<dbReference type="Proteomes" id="UP000308549">
    <property type="component" value="Unassembled WGS sequence"/>
</dbReference>
<keyword evidence="2" id="KW-1185">Reference proteome</keyword>
<name>A0A4U0UCZ3_9PEZI</name>
<protein>
    <submittedName>
        <fullName evidence="1">Uncharacterized protein</fullName>
    </submittedName>
</protein>
<evidence type="ECO:0000313" key="1">
    <source>
        <dbReference type="EMBL" id="TKA33348.1"/>
    </source>
</evidence>
<reference evidence="1 2" key="1">
    <citation type="submission" date="2017-03" db="EMBL/GenBank/DDBJ databases">
        <title>Genomes of endolithic fungi from Antarctica.</title>
        <authorList>
            <person name="Coleine C."/>
            <person name="Masonjones S."/>
            <person name="Stajich J.E."/>
        </authorList>
    </citation>
    <scope>NUCLEOTIDE SEQUENCE [LARGE SCALE GENOMIC DNA]</scope>
    <source>
        <strain evidence="1 2">CCFEE 6315</strain>
    </source>
</reference>
<comment type="caution">
    <text evidence="1">The sequence shown here is derived from an EMBL/GenBank/DDBJ whole genome shotgun (WGS) entry which is preliminary data.</text>
</comment>
<gene>
    <name evidence="1" type="ORF">B0A50_00901</name>
</gene>
<dbReference type="EMBL" id="NAJL01000003">
    <property type="protein sequence ID" value="TKA33348.1"/>
    <property type="molecule type" value="Genomic_DNA"/>
</dbReference>
<dbReference type="AlphaFoldDB" id="A0A4U0UCZ3"/>
<evidence type="ECO:0000313" key="2">
    <source>
        <dbReference type="Proteomes" id="UP000308549"/>
    </source>
</evidence>
<accession>A0A4U0UCZ3</accession>
<proteinExistence type="predicted"/>
<organism evidence="1 2">
    <name type="scientific">Salinomyces thailandicus</name>
    <dbReference type="NCBI Taxonomy" id="706561"/>
    <lineage>
        <taxon>Eukaryota</taxon>
        <taxon>Fungi</taxon>
        <taxon>Dikarya</taxon>
        <taxon>Ascomycota</taxon>
        <taxon>Pezizomycotina</taxon>
        <taxon>Dothideomycetes</taxon>
        <taxon>Dothideomycetidae</taxon>
        <taxon>Mycosphaerellales</taxon>
        <taxon>Teratosphaeriaceae</taxon>
        <taxon>Salinomyces</taxon>
    </lineage>
</organism>
<sequence>MAADVLLPDWPVKFASVPDIDTAEDRDGGPGCCVLVLKPYVDRAVSVSDVAGYVSLALLDDDAFLGSKVVPAELAMISELGFPTVCELTETLLSDEVTPSSADVTELLRSKTLVDETLSVYDDELADRLSMPEGVAKPPEVLPVEDV</sequence>